<comment type="caution">
    <text evidence="2">The sequence shown here is derived from an EMBL/GenBank/DDBJ whole genome shotgun (WGS) entry which is preliminary data.</text>
</comment>
<name>A0ABU2ZF19_9SPHN</name>
<dbReference type="InterPro" id="IPR007475">
    <property type="entry name" value="UbiK"/>
</dbReference>
<keyword evidence="3" id="KW-1185">Reference proteome</keyword>
<gene>
    <name evidence="2" type="ORF">RM533_02215</name>
</gene>
<reference evidence="2 3" key="1">
    <citation type="submission" date="2023-09" db="EMBL/GenBank/DDBJ databases">
        <authorList>
            <person name="Rey-Velasco X."/>
        </authorList>
    </citation>
    <scope>NUCLEOTIDE SEQUENCE [LARGE SCALE GENOMIC DNA]</scope>
    <source>
        <strain evidence="2 3">F390</strain>
    </source>
</reference>
<accession>A0ABU2ZF19</accession>
<evidence type="ECO:0000313" key="3">
    <source>
        <dbReference type="Proteomes" id="UP001259803"/>
    </source>
</evidence>
<dbReference type="Proteomes" id="UP001259803">
    <property type="component" value="Unassembled WGS sequence"/>
</dbReference>
<organism evidence="2 3">
    <name type="scientific">Croceicoccus esteveae</name>
    <dbReference type="NCBI Taxonomy" id="3075597"/>
    <lineage>
        <taxon>Bacteria</taxon>
        <taxon>Pseudomonadati</taxon>
        <taxon>Pseudomonadota</taxon>
        <taxon>Alphaproteobacteria</taxon>
        <taxon>Sphingomonadales</taxon>
        <taxon>Erythrobacteraceae</taxon>
        <taxon>Croceicoccus</taxon>
    </lineage>
</organism>
<dbReference type="EMBL" id="JAVRHS010000001">
    <property type="protein sequence ID" value="MDT0574995.1"/>
    <property type="molecule type" value="Genomic_DNA"/>
</dbReference>
<proteinExistence type="predicted"/>
<protein>
    <submittedName>
        <fullName evidence="2">Accessory factor UbiK family protein</fullName>
    </submittedName>
</protein>
<feature type="region of interest" description="Disordered" evidence="1">
    <location>
        <begin position="79"/>
        <end position="115"/>
    </location>
</feature>
<sequence>MQSDNPRISDLTRLITAAAGTFAGMGREASEAARERLKEAMGGLDFVSRDEFEAVKQMAAAARSDNEALVRRIDALESKLAQGNDRSANPADVTGVRASDSSDAGLPGTAGTGPI</sequence>
<dbReference type="RefSeq" id="WP_311339548.1">
    <property type="nucleotide sequence ID" value="NZ_JAVRHS010000001.1"/>
</dbReference>
<evidence type="ECO:0000313" key="2">
    <source>
        <dbReference type="EMBL" id="MDT0574995.1"/>
    </source>
</evidence>
<evidence type="ECO:0000256" key="1">
    <source>
        <dbReference type="SAM" id="MobiDB-lite"/>
    </source>
</evidence>
<dbReference type="Pfam" id="PF04380">
    <property type="entry name" value="BMFP"/>
    <property type="match status" value="1"/>
</dbReference>